<keyword evidence="2" id="KW-1185">Reference proteome</keyword>
<sequence>MTYATTEIYMKKYGTMSDIDHPITGLHKHNLKFVMDLVVNHTSGQKDSRESPYPDFYIWTKPKTALTESDFLQQLAFAFWWMSAPQHSWSFSKLTDSLQAAHGSTTKRATDTISISLQKNNLISTGKIQKFVQRFMT</sequence>
<gene>
    <name evidence="1" type="ORF">V1517DRAFT_140833</name>
</gene>
<accession>A0ACC3TN39</accession>
<proteinExistence type="predicted"/>
<protein>
    <submittedName>
        <fullName evidence="1">Uncharacterized protein</fullName>
    </submittedName>
</protein>
<name>A0ACC3TN39_9ASCO</name>
<evidence type="ECO:0000313" key="1">
    <source>
        <dbReference type="EMBL" id="KAK9322272.1"/>
    </source>
</evidence>
<evidence type="ECO:0000313" key="2">
    <source>
        <dbReference type="Proteomes" id="UP001489719"/>
    </source>
</evidence>
<organism evidence="1 2">
    <name type="scientific">Lipomyces orientalis</name>
    <dbReference type="NCBI Taxonomy" id="1233043"/>
    <lineage>
        <taxon>Eukaryota</taxon>
        <taxon>Fungi</taxon>
        <taxon>Dikarya</taxon>
        <taxon>Ascomycota</taxon>
        <taxon>Saccharomycotina</taxon>
        <taxon>Lipomycetes</taxon>
        <taxon>Lipomycetales</taxon>
        <taxon>Lipomycetaceae</taxon>
        <taxon>Lipomyces</taxon>
    </lineage>
</organism>
<dbReference type="EMBL" id="MU970080">
    <property type="protein sequence ID" value="KAK9322272.1"/>
    <property type="molecule type" value="Genomic_DNA"/>
</dbReference>
<reference evidence="2" key="1">
    <citation type="journal article" date="2024" name="Front. Bioeng. Biotechnol.">
        <title>Genome-scale model development and genomic sequencing of the oleaginous clade Lipomyces.</title>
        <authorList>
            <person name="Czajka J.J."/>
            <person name="Han Y."/>
            <person name="Kim J."/>
            <person name="Mondo S.J."/>
            <person name="Hofstad B.A."/>
            <person name="Robles A."/>
            <person name="Haridas S."/>
            <person name="Riley R."/>
            <person name="LaButti K."/>
            <person name="Pangilinan J."/>
            <person name="Andreopoulos W."/>
            <person name="Lipzen A."/>
            <person name="Yan J."/>
            <person name="Wang M."/>
            <person name="Ng V."/>
            <person name="Grigoriev I.V."/>
            <person name="Spatafora J.W."/>
            <person name="Magnuson J.K."/>
            <person name="Baker S.E."/>
            <person name="Pomraning K.R."/>
        </authorList>
    </citation>
    <scope>NUCLEOTIDE SEQUENCE [LARGE SCALE GENOMIC DNA]</scope>
    <source>
        <strain evidence="2">CBS 10300</strain>
    </source>
</reference>
<comment type="caution">
    <text evidence="1">The sequence shown here is derived from an EMBL/GenBank/DDBJ whole genome shotgun (WGS) entry which is preliminary data.</text>
</comment>
<dbReference type="Proteomes" id="UP001489719">
    <property type="component" value="Unassembled WGS sequence"/>
</dbReference>